<dbReference type="AlphaFoldDB" id="A0A1G4WW57"/>
<dbReference type="InterPro" id="IPR038378">
    <property type="entry name" value="MHB_sf"/>
</dbReference>
<dbReference type="GO" id="GO:0015886">
    <property type="term" value="P:heme transport"/>
    <property type="evidence" value="ECO:0007669"/>
    <property type="project" value="InterPro"/>
</dbReference>
<evidence type="ECO:0000259" key="3">
    <source>
        <dbReference type="Pfam" id="PF16525"/>
    </source>
</evidence>
<dbReference type="InterPro" id="IPR006311">
    <property type="entry name" value="TAT_signal"/>
</dbReference>
<dbReference type="Gene3D" id="1.20.20.20">
    <property type="entry name" value="Haemophore, haem-binding domain"/>
    <property type="match status" value="1"/>
</dbReference>
<feature type="region of interest" description="Disordered" evidence="1">
    <location>
        <begin position="156"/>
        <end position="191"/>
    </location>
</feature>
<name>A0A1G4WW57_9MYCO</name>
<reference evidence="5" key="1">
    <citation type="submission" date="2016-10" db="EMBL/GenBank/DDBJ databases">
        <authorList>
            <person name="Varghese N."/>
            <person name="Submissions S."/>
        </authorList>
    </citation>
    <scope>NUCLEOTIDE SEQUENCE [LARGE SCALE GENOMIC DNA]</scope>
    <source>
        <strain evidence="5">UNC267MFSha1.1M11</strain>
    </source>
</reference>
<dbReference type="InterPro" id="IPR030937">
    <property type="entry name" value="Hemophore_Rv0203"/>
</dbReference>
<evidence type="ECO:0000256" key="2">
    <source>
        <dbReference type="SAM" id="SignalP"/>
    </source>
</evidence>
<feature type="compositionally biased region" description="Low complexity" evidence="1">
    <location>
        <begin position="156"/>
        <end position="174"/>
    </location>
</feature>
<dbReference type="RefSeq" id="WP_372517267.1">
    <property type="nucleotide sequence ID" value="NZ_FMUB01000012.1"/>
</dbReference>
<keyword evidence="2" id="KW-0732">Signal</keyword>
<dbReference type="GO" id="GO:0020037">
    <property type="term" value="F:heme binding"/>
    <property type="evidence" value="ECO:0007669"/>
    <property type="project" value="InterPro"/>
</dbReference>
<protein>
    <submittedName>
        <fullName evidence="4">Hemophore</fullName>
    </submittedName>
</protein>
<proteinExistence type="predicted"/>
<dbReference type="STRING" id="1502745.SAMN02799620_05186"/>
<evidence type="ECO:0000256" key="1">
    <source>
        <dbReference type="SAM" id="MobiDB-lite"/>
    </source>
</evidence>
<dbReference type="Proteomes" id="UP000199707">
    <property type="component" value="Unassembled WGS sequence"/>
</dbReference>
<evidence type="ECO:0000313" key="4">
    <source>
        <dbReference type="EMBL" id="SCX30843.1"/>
    </source>
</evidence>
<dbReference type="Pfam" id="PF16525">
    <property type="entry name" value="MHB"/>
    <property type="match status" value="1"/>
</dbReference>
<feature type="chain" id="PRO_5011619963" evidence="2">
    <location>
        <begin position="40"/>
        <end position="191"/>
    </location>
</feature>
<dbReference type="EMBL" id="FMUB01000012">
    <property type="protein sequence ID" value="SCX30843.1"/>
    <property type="molecule type" value="Genomic_DNA"/>
</dbReference>
<accession>A0A1G4WW57</accession>
<dbReference type="InterPro" id="IPR032407">
    <property type="entry name" value="MHB"/>
</dbReference>
<gene>
    <name evidence="4" type="ORF">SAMN02799620_05186</name>
</gene>
<dbReference type="NCBIfam" id="TIGR04529">
    <property type="entry name" value="MTB_hemophore"/>
    <property type="match status" value="1"/>
</dbReference>
<organism evidence="4 5">
    <name type="scientific">Mycolicibacterium fluoranthenivorans</name>
    <dbReference type="NCBI Taxonomy" id="258505"/>
    <lineage>
        <taxon>Bacteria</taxon>
        <taxon>Bacillati</taxon>
        <taxon>Actinomycetota</taxon>
        <taxon>Actinomycetes</taxon>
        <taxon>Mycobacteriales</taxon>
        <taxon>Mycobacteriaceae</taxon>
        <taxon>Mycolicibacterium</taxon>
    </lineage>
</organism>
<evidence type="ECO:0000313" key="5">
    <source>
        <dbReference type="Proteomes" id="UP000199707"/>
    </source>
</evidence>
<dbReference type="NCBIfam" id="TIGR04530">
    <property type="entry name" value="hemophoreRv0203"/>
    <property type="match status" value="1"/>
</dbReference>
<feature type="domain" description="Haemophore haem-binding" evidence="3">
    <location>
        <begin position="42"/>
        <end position="119"/>
    </location>
</feature>
<dbReference type="PROSITE" id="PS51318">
    <property type="entry name" value="TAT"/>
    <property type="match status" value="1"/>
</dbReference>
<feature type="signal peptide" evidence="2">
    <location>
        <begin position="1"/>
        <end position="39"/>
    </location>
</feature>
<sequence>MTMTSRAPRSLRRALFGAFAVSALGGGVAVGLLTPAATAAPDPCAASQIAKTIGSVANSTGTYLDAHPETNQALTTIAQQPAGPQSLAATKTYFDANPQAGKDMQQLQQPLVSLSTQCRLPITMPQLLGLMQAAQNASPVTPGGLPATLAPAQSLGAAGTPVATTPAATAPSAAGGSGSGPLPGPATIAAR</sequence>